<sequence length="924" mass="101391">MAHGDFEAGVDDFAHAGHDRENAPSRYTRSSVRPNASGYSSPICPDCVACSVTAVASSQTYGAFLSGGAVRSAERSRYNTSRLLDSKAATRDGRWPLLSDCAGVDPSDTREQHPYHNCYFEATESARPFAPQFVSWSFRGWVRRALWKQLFWWFLTPLLFLFLWLVWSAATSFYFSEQGLLDYGIVIDAGSHGSRVTVFSWKARRFDPRHPLTGPVTIPQPVCGGNSAPALSSFADDFPGARKAFKSMLDECQVCLARRGVPTSVWGEIPLFVKATGGMRNLSQGTRDALMASLRTALEDPSVNPFKFDPSWARVISGEEEGFYGWLAVNSACGSLSDDPEKTVGALDMGGASMQITFSPLHTSVLEDFIGVHLGNKSIRLYSHSFLGYGWSDALNRVSTMLGVEALVERLREDPDFIEKAASKPIILSRRTSLYPSLDSEQQRSGEVHADTRGANRPEIRGKKQGQRRLSEKENGERTEITLASVHPCLPRGSVRSFQMPSLAYPERRFYADIDTDKITTFMKAAAYAKNDILKTIKSMAPYGVKMCHSLQDMQPLSNGSSDTALLDFNVNVPDSGTATGEHLDQKVALTSDDVPRDRERETGGEALASPAPGDKAGADGSKGSRPSRHSRGNDQEDENERKKERGKSKGGAEGPIDEEEQNTPNDGFGTGKQGGVEVTLDVKPKATVVVRFVGSGNFKACRERAYKLFHNSLCFINSCSFNGVYQPRLEDSKFIAFGQFSKVHAALGLVNPTSLSEFLTATTAVCGLRLKRLKGMRRRGFFRAFADISLQKLCWKAIWSFAVLRQGFGFPLESSQISFASVNSASSESSCVAPGWTLGSMISEVNFFPWQAPVEQYHGLFLLAAAFLLMCIILAMVLYHEVSFLRKRLEHAERAAVHDSVIGTPCPPTSVSCPMHLAESAPA</sequence>
<feature type="region of interest" description="Disordered" evidence="5">
    <location>
        <begin position="437"/>
        <end position="478"/>
    </location>
</feature>
<evidence type="ECO:0000256" key="4">
    <source>
        <dbReference type="PIRSR" id="PIRSR600407-2"/>
    </source>
</evidence>
<dbReference type="OrthoDB" id="6372431at2759"/>
<dbReference type="GO" id="GO:0009134">
    <property type="term" value="P:nucleoside diphosphate catabolic process"/>
    <property type="evidence" value="ECO:0007669"/>
    <property type="project" value="TreeGrafter"/>
</dbReference>
<dbReference type="GO" id="GO:0005524">
    <property type="term" value="F:ATP binding"/>
    <property type="evidence" value="ECO:0007669"/>
    <property type="project" value="UniProtKB-KW"/>
</dbReference>
<dbReference type="GO" id="GO:0017110">
    <property type="term" value="F:nucleoside diphosphate phosphatase activity"/>
    <property type="evidence" value="ECO:0007669"/>
    <property type="project" value="TreeGrafter"/>
</dbReference>
<accession>A0A086J996</accession>
<dbReference type="GO" id="GO:0016020">
    <property type="term" value="C:membrane"/>
    <property type="evidence" value="ECO:0007669"/>
    <property type="project" value="TreeGrafter"/>
</dbReference>
<keyword evidence="6" id="KW-0812">Transmembrane</keyword>
<gene>
    <name evidence="7" type="ORF">TGP89_307800</name>
</gene>
<dbReference type="VEuPathDB" id="ToxoDB:TGP89_307800"/>
<dbReference type="PANTHER" id="PTHR11782">
    <property type="entry name" value="ADENOSINE/GUANOSINE DIPHOSPHATASE"/>
    <property type="match status" value="1"/>
</dbReference>
<feature type="compositionally biased region" description="Basic and acidic residues" evidence="5">
    <location>
        <begin position="594"/>
        <end position="604"/>
    </location>
</feature>
<protein>
    <submittedName>
        <fullName evidence="7">GDA1/CD39 (Nucleoside phosphatase) family protein</fullName>
        <ecNumber evidence="7">3.6.1.5</ecNumber>
    </submittedName>
</protein>
<dbReference type="EMBL" id="AEYI02002305">
    <property type="protein sequence ID" value="KFG28714.1"/>
    <property type="molecule type" value="Genomic_DNA"/>
</dbReference>
<feature type="transmembrane region" description="Helical" evidence="6">
    <location>
        <begin position="150"/>
        <end position="170"/>
    </location>
</feature>
<feature type="binding site" evidence="4">
    <location>
        <begin position="351"/>
        <end position="355"/>
    </location>
    <ligand>
        <name>ATP</name>
        <dbReference type="ChEBI" id="CHEBI:30616"/>
    </ligand>
</feature>
<feature type="compositionally biased region" description="Basic and acidic residues" evidence="5">
    <location>
        <begin position="10"/>
        <end position="23"/>
    </location>
</feature>
<keyword evidence="4" id="KW-0067">ATP-binding</keyword>
<feature type="transmembrane region" description="Helical" evidence="6">
    <location>
        <begin position="858"/>
        <end position="880"/>
    </location>
</feature>
<dbReference type="PANTHER" id="PTHR11782:SF83">
    <property type="entry name" value="GUANOSINE-DIPHOSPHATASE"/>
    <property type="match status" value="1"/>
</dbReference>
<evidence type="ECO:0000256" key="3">
    <source>
        <dbReference type="PIRSR" id="PIRSR600407-1"/>
    </source>
</evidence>
<evidence type="ECO:0000256" key="5">
    <source>
        <dbReference type="SAM" id="MobiDB-lite"/>
    </source>
</evidence>
<proteinExistence type="inferred from homology"/>
<evidence type="ECO:0000256" key="1">
    <source>
        <dbReference type="ARBA" id="ARBA00009283"/>
    </source>
</evidence>
<keyword evidence="6" id="KW-0472">Membrane</keyword>
<keyword evidence="4" id="KW-0547">Nucleotide-binding</keyword>
<dbReference type="Gene3D" id="3.30.420.150">
    <property type="entry name" value="Exopolyphosphatase. Domain 2"/>
    <property type="match status" value="2"/>
</dbReference>
<dbReference type="Gene3D" id="3.30.420.40">
    <property type="match status" value="1"/>
</dbReference>
<evidence type="ECO:0000313" key="7">
    <source>
        <dbReference type="EMBL" id="KFG28714.1"/>
    </source>
</evidence>
<evidence type="ECO:0000313" key="8">
    <source>
        <dbReference type="Proteomes" id="UP000028828"/>
    </source>
</evidence>
<dbReference type="Pfam" id="PF01150">
    <property type="entry name" value="GDA1_CD39"/>
    <property type="match status" value="2"/>
</dbReference>
<dbReference type="AlphaFoldDB" id="A0A086J996"/>
<keyword evidence="6" id="KW-1133">Transmembrane helix</keyword>
<evidence type="ECO:0000256" key="6">
    <source>
        <dbReference type="SAM" id="Phobius"/>
    </source>
</evidence>
<feature type="compositionally biased region" description="Polar residues" evidence="5">
    <location>
        <begin position="25"/>
        <end position="35"/>
    </location>
</feature>
<feature type="active site" description="Proton acceptor" evidence="3">
    <location>
        <position position="321"/>
    </location>
</feature>
<dbReference type="EC" id="3.6.1.5" evidence="7"/>
<reference evidence="7 8" key="1">
    <citation type="submission" date="2014-03" db="EMBL/GenBank/DDBJ databases">
        <authorList>
            <person name="Sibley D."/>
            <person name="Venepally P."/>
            <person name="Karamycheva S."/>
            <person name="Hadjithomas M."/>
            <person name="Khan A."/>
            <person name="Brunk B."/>
            <person name="Roos D."/>
            <person name="Caler E."/>
            <person name="Lorenzi H."/>
        </authorList>
    </citation>
    <scope>NUCLEOTIDE SEQUENCE [LARGE SCALE GENOMIC DNA]</scope>
    <source>
        <strain evidence="8">p89</strain>
    </source>
</reference>
<comment type="similarity">
    <text evidence="1">Belongs to the GDA1/CD39 NTPase family.</text>
</comment>
<feature type="region of interest" description="Disordered" evidence="5">
    <location>
        <begin position="10"/>
        <end position="35"/>
    </location>
</feature>
<dbReference type="InterPro" id="IPR000407">
    <property type="entry name" value="GDA1_CD39_NTPase"/>
</dbReference>
<feature type="compositionally biased region" description="Basic and acidic residues" evidence="5">
    <location>
        <begin position="469"/>
        <end position="478"/>
    </location>
</feature>
<feature type="compositionally biased region" description="Basic and acidic residues" evidence="5">
    <location>
        <begin position="632"/>
        <end position="644"/>
    </location>
</feature>
<comment type="caution">
    <text evidence="7">The sequence shown here is derived from an EMBL/GenBank/DDBJ whole genome shotgun (WGS) entry which is preliminary data.</text>
</comment>
<name>A0A086J996_TOXGO</name>
<organism evidence="7 8">
    <name type="scientific">Toxoplasma gondii p89</name>
    <dbReference type="NCBI Taxonomy" id="943119"/>
    <lineage>
        <taxon>Eukaryota</taxon>
        <taxon>Sar</taxon>
        <taxon>Alveolata</taxon>
        <taxon>Apicomplexa</taxon>
        <taxon>Conoidasida</taxon>
        <taxon>Coccidia</taxon>
        <taxon>Eucoccidiorida</taxon>
        <taxon>Eimeriorina</taxon>
        <taxon>Sarcocystidae</taxon>
        <taxon>Toxoplasma</taxon>
    </lineage>
</organism>
<evidence type="ECO:0000256" key="2">
    <source>
        <dbReference type="ARBA" id="ARBA00022801"/>
    </source>
</evidence>
<dbReference type="GO" id="GO:0004050">
    <property type="term" value="F:apyrase activity"/>
    <property type="evidence" value="ECO:0007669"/>
    <property type="project" value="UniProtKB-EC"/>
</dbReference>
<dbReference type="CDD" id="cd24003">
    <property type="entry name" value="ASKHA_NBD_GDA1_CD39_NTPase"/>
    <property type="match status" value="1"/>
</dbReference>
<keyword evidence="2 7" id="KW-0378">Hydrolase</keyword>
<dbReference type="Proteomes" id="UP000028828">
    <property type="component" value="Unassembled WGS sequence"/>
</dbReference>
<feature type="region of interest" description="Disordered" evidence="5">
    <location>
        <begin position="577"/>
        <end position="677"/>
    </location>
</feature>
<feature type="compositionally biased region" description="Basic and acidic residues" evidence="5">
    <location>
        <begin position="441"/>
        <end position="462"/>
    </location>
</feature>